<comment type="caution">
    <text evidence="2">The sequence shown here is derived from an EMBL/GenBank/DDBJ whole genome shotgun (WGS) entry which is preliminary data.</text>
</comment>
<evidence type="ECO:0000313" key="3">
    <source>
        <dbReference type="Proteomes" id="UP001295420"/>
    </source>
</evidence>
<dbReference type="SUPFAM" id="SSF54523">
    <property type="entry name" value="Pili subunits"/>
    <property type="match status" value="1"/>
</dbReference>
<dbReference type="InterPro" id="IPR045584">
    <property type="entry name" value="Pilin-like"/>
</dbReference>
<dbReference type="Proteomes" id="UP001295420">
    <property type="component" value="Unassembled WGS sequence"/>
</dbReference>
<protein>
    <submittedName>
        <fullName evidence="2">Prepilin-type N-terminal cleavage/methylation domain protein</fullName>
    </submittedName>
</protein>
<evidence type="ECO:0000313" key="2">
    <source>
        <dbReference type="EMBL" id="CAH1522590.1"/>
    </source>
</evidence>
<dbReference type="NCBIfam" id="TIGR02532">
    <property type="entry name" value="IV_pilin_GFxxxE"/>
    <property type="match status" value="1"/>
</dbReference>
<dbReference type="AlphaFoldDB" id="A0AAU9Q2A7"/>
<dbReference type="RefSeq" id="WP_009705269.1">
    <property type="nucleotide sequence ID" value="NZ_CAKMTQ010000003.1"/>
</dbReference>
<dbReference type="InterPro" id="IPR012902">
    <property type="entry name" value="N_methyl_site"/>
</dbReference>
<keyword evidence="1" id="KW-0812">Transmembrane</keyword>
<name>A0AAU9Q2A7_9VIBR</name>
<keyword evidence="1" id="KW-0472">Membrane</keyword>
<evidence type="ECO:0000256" key="1">
    <source>
        <dbReference type="SAM" id="Phobius"/>
    </source>
</evidence>
<proteinExistence type="predicted"/>
<dbReference type="Pfam" id="PF07963">
    <property type="entry name" value="N_methyl"/>
    <property type="match status" value="1"/>
</dbReference>
<accession>A0AAU9Q2A7</accession>
<keyword evidence="1" id="KW-1133">Transmembrane helix</keyword>
<feature type="transmembrane region" description="Helical" evidence="1">
    <location>
        <begin position="12"/>
        <end position="31"/>
    </location>
</feature>
<gene>
    <name evidence="2" type="ORF">THF1D04_110044</name>
</gene>
<dbReference type="EMBL" id="CAKMTQ010000003">
    <property type="protein sequence ID" value="CAH1522590.1"/>
    <property type="molecule type" value="Genomic_DNA"/>
</dbReference>
<dbReference type="Gene3D" id="3.30.700.10">
    <property type="entry name" value="Glycoprotein, Type 4 Pilin"/>
    <property type="match status" value="1"/>
</dbReference>
<sequence length="182" mass="19896">MKRKSGFTLIELVVVIVILGILAVTAAPRFLNIQDDAREARLEGMKGAIASGLGIGYGKMATAGLEHLPYVSNYNSYKVSDSYTIPKQDLPFDGCNVGGSNNCVFLYGYPDADNDSLPLLIQSLESSNSDWEILRHPKDDNRREIVIIAKDDPKGSLTECGVLYGPPRSKSDNYKLEVLPCP</sequence>
<reference evidence="2" key="1">
    <citation type="submission" date="2022-01" db="EMBL/GenBank/DDBJ databases">
        <authorList>
            <person name="Lagorce A."/>
        </authorList>
    </citation>
    <scope>NUCLEOTIDE SEQUENCE</scope>
    <source>
        <strain evidence="2">Th15_F1_D04</strain>
    </source>
</reference>
<organism evidence="2 3">
    <name type="scientific">Vibrio owensii</name>
    <dbReference type="NCBI Taxonomy" id="696485"/>
    <lineage>
        <taxon>Bacteria</taxon>
        <taxon>Pseudomonadati</taxon>
        <taxon>Pseudomonadota</taxon>
        <taxon>Gammaproteobacteria</taxon>
        <taxon>Vibrionales</taxon>
        <taxon>Vibrionaceae</taxon>
        <taxon>Vibrio</taxon>
    </lineage>
</organism>
<dbReference type="PROSITE" id="PS00409">
    <property type="entry name" value="PROKAR_NTER_METHYL"/>
    <property type="match status" value="1"/>
</dbReference>